<dbReference type="EMBL" id="ATHL01000092">
    <property type="protein sequence ID" value="EQB12941.1"/>
    <property type="molecule type" value="Genomic_DNA"/>
</dbReference>
<keyword evidence="2" id="KW-1185">Reference proteome</keyword>
<organism evidence="1 2">
    <name type="scientific">Novosphingobium lindaniclasticum LE124</name>
    <dbReference type="NCBI Taxonomy" id="1096930"/>
    <lineage>
        <taxon>Bacteria</taxon>
        <taxon>Pseudomonadati</taxon>
        <taxon>Pseudomonadota</taxon>
        <taxon>Alphaproteobacteria</taxon>
        <taxon>Sphingomonadales</taxon>
        <taxon>Sphingomonadaceae</taxon>
        <taxon>Novosphingobium</taxon>
    </lineage>
</organism>
<sequence>MKRGQPNSGQRSSERSRLRQALRIQPDFGAAAQHTSDFGVMPVTNKDQCLQSDTLR</sequence>
<accession>T0H9F2</accession>
<comment type="caution">
    <text evidence="1">The sequence shown here is derived from an EMBL/GenBank/DDBJ whole genome shotgun (WGS) entry which is preliminary data.</text>
</comment>
<name>T0H9F2_9SPHN</name>
<dbReference type="AlphaFoldDB" id="T0H9F2"/>
<protein>
    <submittedName>
        <fullName evidence="1">Uncharacterized protein</fullName>
    </submittedName>
</protein>
<gene>
    <name evidence="1" type="ORF">L284_14895</name>
</gene>
<proteinExistence type="predicted"/>
<evidence type="ECO:0000313" key="2">
    <source>
        <dbReference type="Proteomes" id="UP000015527"/>
    </source>
</evidence>
<dbReference type="Proteomes" id="UP000015527">
    <property type="component" value="Unassembled WGS sequence"/>
</dbReference>
<evidence type="ECO:0000313" key="1">
    <source>
        <dbReference type="EMBL" id="EQB12941.1"/>
    </source>
</evidence>
<reference evidence="1 2" key="1">
    <citation type="journal article" date="2013" name="Genome Announc.">
        <title>Genome Sequence of Novosphingobium lindaniclasticum LE124T, Isolated from a Hexachlorocyclohexane Dumpsite.</title>
        <authorList>
            <person name="Saxena A."/>
            <person name="Nayyar N."/>
            <person name="Sangwan N."/>
            <person name="Kumari R."/>
            <person name="Khurana J.P."/>
            <person name="Lal R."/>
        </authorList>
    </citation>
    <scope>NUCLEOTIDE SEQUENCE [LARGE SCALE GENOMIC DNA]</scope>
    <source>
        <strain evidence="1 2">LE124</strain>
    </source>
</reference>